<name>A0A183FT63_HELPZ</name>
<accession>A0A3P8CIA2</accession>
<dbReference type="AlphaFoldDB" id="A0A183FT63"/>
<protein>
    <submittedName>
        <fullName evidence="4">DUF148 domain-containing protein</fullName>
    </submittedName>
</protein>
<dbReference type="Proteomes" id="UP000050761">
    <property type="component" value="Unassembled WGS sequence"/>
</dbReference>
<dbReference type="EMBL" id="UZAH01027026">
    <property type="protein sequence ID" value="VDO87868.1"/>
    <property type="molecule type" value="Genomic_DNA"/>
</dbReference>
<feature type="region of interest" description="Disordered" evidence="1">
    <location>
        <begin position="1"/>
        <end position="21"/>
    </location>
</feature>
<dbReference type="WBParaSite" id="HPBE_0001122201-mRNA-1">
    <property type="protein sequence ID" value="HPBE_0001122201-mRNA-1"/>
    <property type="gene ID" value="HPBE_0001122201"/>
</dbReference>
<organism evidence="3 4">
    <name type="scientific">Heligmosomoides polygyrus</name>
    <name type="common">Parasitic roundworm</name>
    <dbReference type="NCBI Taxonomy" id="6339"/>
    <lineage>
        <taxon>Eukaryota</taxon>
        <taxon>Metazoa</taxon>
        <taxon>Ecdysozoa</taxon>
        <taxon>Nematoda</taxon>
        <taxon>Chromadorea</taxon>
        <taxon>Rhabditida</taxon>
        <taxon>Rhabditina</taxon>
        <taxon>Rhabditomorpha</taxon>
        <taxon>Strongyloidea</taxon>
        <taxon>Heligmosomidae</taxon>
        <taxon>Heligmosomoides</taxon>
    </lineage>
</organism>
<proteinExistence type="predicted"/>
<reference evidence="4" key="2">
    <citation type="submission" date="2019-09" db="UniProtKB">
        <authorList>
            <consortium name="WormBaseParasite"/>
        </authorList>
    </citation>
    <scope>IDENTIFICATION</scope>
</reference>
<sequence>MAHIDVMFSDAPPTESKPNKRKYKPFRFATTSLVKMQWWTVIAALALFFNSVKAEENKADFAERLTKLSPDERKAFINEMYRKFKERVKAQNLEKMEKLTPAEQMEFMYETFEELLEEAAEKAVEKDPSDQYEYEQYDEEGPKLMEILSGLHPVKAFINFLTWLIG</sequence>
<evidence type="ECO:0000256" key="1">
    <source>
        <dbReference type="SAM" id="MobiDB-lite"/>
    </source>
</evidence>
<evidence type="ECO:0000313" key="3">
    <source>
        <dbReference type="Proteomes" id="UP000050761"/>
    </source>
</evidence>
<evidence type="ECO:0000313" key="2">
    <source>
        <dbReference type="EMBL" id="VDO87868.1"/>
    </source>
</evidence>
<evidence type="ECO:0000313" key="4">
    <source>
        <dbReference type="WBParaSite" id="HPBE_0001122201-mRNA-1"/>
    </source>
</evidence>
<reference evidence="2 3" key="1">
    <citation type="submission" date="2018-11" db="EMBL/GenBank/DDBJ databases">
        <authorList>
            <consortium name="Pathogen Informatics"/>
        </authorList>
    </citation>
    <scope>NUCLEOTIDE SEQUENCE [LARGE SCALE GENOMIC DNA]</scope>
</reference>
<gene>
    <name evidence="2" type="ORF">HPBE_LOCUS11223</name>
</gene>
<accession>A0A183FT63</accession>
<keyword evidence="3" id="KW-1185">Reference proteome</keyword>